<dbReference type="PANTHER" id="PTHR24567:SF75">
    <property type="entry name" value="FUMARATE AND NITRATE REDUCTION REGULATORY PROTEIN"/>
    <property type="match status" value="1"/>
</dbReference>
<evidence type="ECO:0000256" key="3">
    <source>
        <dbReference type="ARBA" id="ARBA00023163"/>
    </source>
</evidence>
<feature type="domain" description="HTH crp-type" evidence="5">
    <location>
        <begin position="155"/>
        <end position="231"/>
    </location>
</feature>
<dbReference type="Pfam" id="PF13545">
    <property type="entry name" value="HTH_Crp_2"/>
    <property type="match status" value="1"/>
</dbReference>
<proteinExistence type="predicted"/>
<evidence type="ECO:0000313" key="6">
    <source>
        <dbReference type="EMBL" id="MYZ48748.1"/>
    </source>
</evidence>
<dbReference type="GO" id="GO:0003700">
    <property type="term" value="F:DNA-binding transcription factor activity"/>
    <property type="evidence" value="ECO:0007669"/>
    <property type="project" value="InterPro"/>
</dbReference>
<evidence type="ECO:0000259" key="5">
    <source>
        <dbReference type="PROSITE" id="PS51063"/>
    </source>
</evidence>
<dbReference type="CDD" id="cd00092">
    <property type="entry name" value="HTH_CRP"/>
    <property type="match status" value="1"/>
</dbReference>
<dbReference type="InterPro" id="IPR014710">
    <property type="entry name" value="RmlC-like_jellyroll"/>
</dbReference>
<dbReference type="SUPFAM" id="SSF46785">
    <property type="entry name" value="Winged helix' DNA-binding domain"/>
    <property type="match status" value="1"/>
</dbReference>
<keyword evidence="3" id="KW-0804">Transcription</keyword>
<dbReference type="InterPro" id="IPR018490">
    <property type="entry name" value="cNMP-bd_dom_sf"/>
</dbReference>
<dbReference type="CDD" id="cd00038">
    <property type="entry name" value="CAP_ED"/>
    <property type="match status" value="1"/>
</dbReference>
<comment type="caution">
    <text evidence="6">The sequence shown here is derived from an EMBL/GenBank/DDBJ whole genome shotgun (WGS) entry which is preliminary data.</text>
</comment>
<dbReference type="Proteomes" id="UP000773614">
    <property type="component" value="Unassembled WGS sequence"/>
</dbReference>
<dbReference type="InterPro" id="IPR000595">
    <property type="entry name" value="cNMP-bd_dom"/>
</dbReference>
<dbReference type="SMART" id="SM00100">
    <property type="entry name" value="cNMP"/>
    <property type="match status" value="1"/>
</dbReference>
<dbReference type="InterPro" id="IPR036390">
    <property type="entry name" value="WH_DNA-bd_sf"/>
</dbReference>
<dbReference type="OrthoDB" id="667966at2"/>
<dbReference type="PROSITE" id="PS50042">
    <property type="entry name" value="CNMP_BINDING_3"/>
    <property type="match status" value="1"/>
</dbReference>
<dbReference type="PRINTS" id="PR00034">
    <property type="entry name" value="HTHCRP"/>
</dbReference>
<feature type="domain" description="Cyclic nucleotide-binding" evidence="4">
    <location>
        <begin position="24"/>
        <end position="141"/>
    </location>
</feature>
<name>A0A964T5B8_9HYPH</name>
<dbReference type="PROSITE" id="PS51063">
    <property type="entry name" value="HTH_CRP_2"/>
    <property type="match status" value="1"/>
</dbReference>
<keyword evidence="7" id="KW-1185">Reference proteome</keyword>
<dbReference type="Gene3D" id="2.60.120.10">
    <property type="entry name" value="Jelly Rolls"/>
    <property type="match status" value="1"/>
</dbReference>
<dbReference type="InterPro" id="IPR050397">
    <property type="entry name" value="Env_Response_Regulators"/>
</dbReference>
<dbReference type="PANTHER" id="PTHR24567">
    <property type="entry name" value="CRP FAMILY TRANSCRIPTIONAL REGULATORY PROTEIN"/>
    <property type="match status" value="1"/>
</dbReference>
<dbReference type="PROSITE" id="PS00042">
    <property type="entry name" value="HTH_CRP_1"/>
    <property type="match status" value="1"/>
</dbReference>
<protein>
    <submittedName>
        <fullName evidence="6">Cyclic nucleotide-binding domain-containing protein</fullName>
    </submittedName>
</protein>
<dbReference type="SMART" id="SM00419">
    <property type="entry name" value="HTH_CRP"/>
    <property type="match status" value="1"/>
</dbReference>
<dbReference type="AlphaFoldDB" id="A0A964T5B8"/>
<dbReference type="EMBL" id="SPKJ01000047">
    <property type="protein sequence ID" value="MYZ48748.1"/>
    <property type="molecule type" value="Genomic_DNA"/>
</dbReference>
<keyword evidence="2" id="KW-0238">DNA-binding</keyword>
<dbReference type="GO" id="GO:0003677">
    <property type="term" value="F:DNA binding"/>
    <property type="evidence" value="ECO:0007669"/>
    <property type="project" value="UniProtKB-KW"/>
</dbReference>
<evidence type="ECO:0000256" key="1">
    <source>
        <dbReference type="ARBA" id="ARBA00023015"/>
    </source>
</evidence>
<keyword evidence="1" id="KW-0805">Transcription regulation</keyword>
<dbReference type="InterPro" id="IPR018335">
    <property type="entry name" value="Tscrpt_reg_HTH_Crp-type_CS"/>
</dbReference>
<sequence length="242" mass="26532">MEGVRETAPKTDRCGGCAIRGVAICTSLTEGDRHALRAMGQPRHYGAGDTIFGEDERFGFLANVVSGVVKLSKTLPDGRQQIIGVEFAGDFLGRIYRDRTSFRAEAVTPVHLCCYPRARFEALVAATRGLEERLFRDALDELDSAREWMVLLGRQSAREKVARFLQMIARRNAGGCGPALGARFELPLSRADMADFLGLTVETVSRQMTRLKTEGLIRISNNRIIEVEDVGDLEAAAGGWAA</sequence>
<reference evidence="6" key="1">
    <citation type="submission" date="2019-03" db="EMBL/GenBank/DDBJ databases">
        <title>Afifella sp. nov., isolated from activated sludge.</title>
        <authorList>
            <person name="Li Q."/>
            <person name="Liu Y."/>
        </authorList>
    </citation>
    <scope>NUCLEOTIDE SEQUENCE</scope>
    <source>
        <strain evidence="6">L72</strain>
    </source>
</reference>
<evidence type="ECO:0000256" key="2">
    <source>
        <dbReference type="ARBA" id="ARBA00023125"/>
    </source>
</evidence>
<evidence type="ECO:0000313" key="7">
    <source>
        <dbReference type="Proteomes" id="UP000773614"/>
    </source>
</evidence>
<dbReference type="GO" id="GO:0005829">
    <property type="term" value="C:cytosol"/>
    <property type="evidence" value="ECO:0007669"/>
    <property type="project" value="TreeGrafter"/>
</dbReference>
<accession>A0A964T5B8</accession>
<dbReference type="Pfam" id="PF00027">
    <property type="entry name" value="cNMP_binding"/>
    <property type="match status" value="1"/>
</dbReference>
<dbReference type="Gene3D" id="1.10.10.10">
    <property type="entry name" value="Winged helix-like DNA-binding domain superfamily/Winged helix DNA-binding domain"/>
    <property type="match status" value="1"/>
</dbReference>
<gene>
    <name evidence="6" type="ORF">E4O86_13610</name>
</gene>
<dbReference type="SUPFAM" id="SSF51206">
    <property type="entry name" value="cAMP-binding domain-like"/>
    <property type="match status" value="1"/>
</dbReference>
<evidence type="ECO:0000259" key="4">
    <source>
        <dbReference type="PROSITE" id="PS50042"/>
    </source>
</evidence>
<dbReference type="InterPro" id="IPR036388">
    <property type="entry name" value="WH-like_DNA-bd_sf"/>
</dbReference>
<dbReference type="InterPro" id="IPR012318">
    <property type="entry name" value="HTH_CRP"/>
</dbReference>
<organism evidence="6 7">
    <name type="scientific">Propylenella binzhouense</name>
    <dbReference type="NCBI Taxonomy" id="2555902"/>
    <lineage>
        <taxon>Bacteria</taxon>
        <taxon>Pseudomonadati</taxon>
        <taxon>Pseudomonadota</taxon>
        <taxon>Alphaproteobacteria</taxon>
        <taxon>Hyphomicrobiales</taxon>
        <taxon>Propylenellaceae</taxon>
        <taxon>Propylenella</taxon>
    </lineage>
</organism>